<evidence type="ECO:0000256" key="2">
    <source>
        <dbReference type="ARBA" id="ARBA00022679"/>
    </source>
</evidence>
<dbReference type="InterPro" id="IPR000863">
    <property type="entry name" value="Sulfotransferase_dom"/>
</dbReference>
<comment type="caution">
    <text evidence="4">The sequence shown here is derived from an EMBL/GenBank/DDBJ whole genome shotgun (WGS) entry which is preliminary data.</text>
</comment>
<dbReference type="GO" id="GO:0008146">
    <property type="term" value="F:sulfotransferase activity"/>
    <property type="evidence" value="ECO:0007669"/>
    <property type="project" value="InterPro"/>
</dbReference>
<evidence type="ECO:0000259" key="3">
    <source>
        <dbReference type="Pfam" id="PF00685"/>
    </source>
</evidence>
<sequence>MSASELPDIPDLRSSLIVDGLRFPPHYTEENVKSAQNYRPRDDDVIVVTYPKCGTTWTQVILSLIFTQGEPEGAKKLFAASPFLERQGSKEADTMARPCILKTHLPFGRAPWSDKAKYIFVSRNPKDCCVSYFHHFKARTYSGDFNHFFETFLEGSVYYGDYLDYLMGWEEQR</sequence>
<dbReference type="Proteomes" id="UP000827092">
    <property type="component" value="Unassembled WGS sequence"/>
</dbReference>
<dbReference type="EMBL" id="JAFNEN010001183">
    <property type="protein sequence ID" value="KAG8174594.1"/>
    <property type="molecule type" value="Genomic_DNA"/>
</dbReference>
<name>A0AAV6TT31_9ARAC</name>
<comment type="similarity">
    <text evidence="1">Belongs to the sulfotransferase 1 family.</text>
</comment>
<reference evidence="4 5" key="1">
    <citation type="journal article" date="2022" name="Nat. Ecol. Evol.">
        <title>A masculinizing supergene underlies an exaggerated male reproductive morph in a spider.</title>
        <authorList>
            <person name="Hendrickx F."/>
            <person name="De Corte Z."/>
            <person name="Sonet G."/>
            <person name="Van Belleghem S.M."/>
            <person name="Kostlbacher S."/>
            <person name="Vangestel C."/>
        </authorList>
    </citation>
    <scope>NUCLEOTIDE SEQUENCE [LARGE SCALE GENOMIC DNA]</scope>
    <source>
        <strain evidence="4">W744_W776</strain>
    </source>
</reference>
<evidence type="ECO:0000256" key="1">
    <source>
        <dbReference type="ARBA" id="ARBA00005771"/>
    </source>
</evidence>
<dbReference type="Gene3D" id="3.40.50.300">
    <property type="entry name" value="P-loop containing nucleotide triphosphate hydrolases"/>
    <property type="match status" value="1"/>
</dbReference>
<dbReference type="PANTHER" id="PTHR11783">
    <property type="entry name" value="SULFOTRANSFERASE SULT"/>
    <property type="match status" value="1"/>
</dbReference>
<evidence type="ECO:0000313" key="4">
    <source>
        <dbReference type="EMBL" id="KAG8174594.1"/>
    </source>
</evidence>
<keyword evidence="2" id="KW-0808">Transferase</keyword>
<protein>
    <recommendedName>
        <fullName evidence="3">Sulfotransferase domain-containing protein</fullName>
    </recommendedName>
</protein>
<evidence type="ECO:0000313" key="5">
    <source>
        <dbReference type="Proteomes" id="UP000827092"/>
    </source>
</evidence>
<gene>
    <name evidence="4" type="ORF">JTE90_006042</name>
</gene>
<proteinExistence type="inferred from homology"/>
<accession>A0AAV6TT31</accession>
<dbReference type="AlphaFoldDB" id="A0AAV6TT31"/>
<feature type="domain" description="Sulfotransferase" evidence="3">
    <location>
        <begin position="42"/>
        <end position="172"/>
    </location>
</feature>
<keyword evidence="5" id="KW-1185">Reference proteome</keyword>
<dbReference type="SUPFAM" id="SSF52540">
    <property type="entry name" value="P-loop containing nucleoside triphosphate hydrolases"/>
    <property type="match status" value="1"/>
</dbReference>
<dbReference type="Pfam" id="PF00685">
    <property type="entry name" value="Sulfotransfer_1"/>
    <property type="match status" value="1"/>
</dbReference>
<dbReference type="InterPro" id="IPR027417">
    <property type="entry name" value="P-loop_NTPase"/>
</dbReference>
<organism evidence="4 5">
    <name type="scientific">Oedothorax gibbosus</name>
    <dbReference type="NCBI Taxonomy" id="931172"/>
    <lineage>
        <taxon>Eukaryota</taxon>
        <taxon>Metazoa</taxon>
        <taxon>Ecdysozoa</taxon>
        <taxon>Arthropoda</taxon>
        <taxon>Chelicerata</taxon>
        <taxon>Arachnida</taxon>
        <taxon>Araneae</taxon>
        <taxon>Araneomorphae</taxon>
        <taxon>Entelegynae</taxon>
        <taxon>Araneoidea</taxon>
        <taxon>Linyphiidae</taxon>
        <taxon>Erigoninae</taxon>
        <taxon>Oedothorax</taxon>
    </lineage>
</organism>